<feature type="transmembrane region" description="Helical" evidence="1">
    <location>
        <begin position="25"/>
        <end position="47"/>
    </location>
</feature>
<organism evidence="3 4">
    <name type="scientific">Diaphorina citri</name>
    <name type="common">Asian citrus psyllid</name>
    <dbReference type="NCBI Taxonomy" id="121845"/>
    <lineage>
        <taxon>Eukaryota</taxon>
        <taxon>Metazoa</taxon>
        <taxon>Ecdysozoa</taxon>
        <taxon>Arthropoda</taxon>
        <taxon>Hexapoda</taxon>
        <taxon>Insecta</taxon>
        <taxon>Pterygota</taxon>
        <taxon>Neoptera</taxon>
        <taxon>Paraneoptera</taxon>
        <taxon>Hemiptera</taxon>
        <taxon>Sternorrhyncha</taxon>
        <taxon>Psylloidea</taxon>
        <taxon>Psyllidae</taxon>
        <taxon>Diaphorininae</taxon>
        <taxon>Diaphorina</taxon>
    </lineage>
</organism>
<dbReference type="InterPro" id="IPR039545">
    <property type="entry name" value="PGAP2"/>
</dbReference>
<evidence type="ECO:0000313" key="4">
    <source>
        <dbReference type="RefSeq" id="XP_026680403.1"/>
    </source>
</evidence>
<dbReference type="PaxDb" id="121845-A0A3Q0J0C5"/>
<dbReference type="STRING" id="121845.A0A3Q0J0C5"/>
<dbReference type="GO" id="GO:0000139">
    <property type="term" value="C:Golgi membrane"/>
    <property type="evidence" value="ECO:0007669"/>
    <property type="project" value="InterPro"/>
</dbReference>
<feature type="transmembrane region" description="Helical" evidence="1">
    <location>
        <begin position="140"/>
        <end position="161"/>
    </location>
</feature>
<keyword evidence="1" id="KW-0472">Membrane</keyword>
<dbReference type="AlphaFoldDB" id="A0A3Q0J0C5"/>
<dbReference type="PANTHER" id="PTHR12892:SF17">
    <property type="entry name" value="POST-GPI ATTACHMENT TO PROTEINS FACTOR 2-LIKE"/>
    <property type="match status" value="1"/>
</dbReference>
<reference evidence="4" key="1">
    <citation type="submission" date="2025-08" db="UniProtKB">
        <authorList>
            <consortium name="RefSeq"/>
        </authorList>
    </citation>
    <scope>IDENTIFICATION</scope>
</reference>
<keyword evidence="3" id="KW-1185">Reference proteome</keyword>
<dbReference type="PANTHER" id="PTHR12892">
    <property type="entry name" value="FGF RECEPTOR ACTIVATING PROTEIN 1"/>
    <property type="match status" value="1"/>
</dbReference>
<keyword evidence="1" id="KW-0812">Transmembrane</keyword>
<dbReference type="InterPro" id="IPR019402">
    <property type="entry name" value="CWH43_N"/>
</dbReference>
<evidence type="ECO:0000259" key="2">
    <source>
        <dbReference type="Pfam" id="PF10277"/>
    </source>
</evidence>
<dbReference type="GeneID" id="103510595"/>
<sequence>MDENENSSKESAKVVLYYSLPLRKLASTVVSLPLTALVVCFISAVLFQFDDVHETHFYEDELSHIFVSQFTALHENLFIVFMICSLLYMLVMLRVYRLAYPSMTSAQTYSFYTKLVLFVTSILATIGLVVFWFKHRRHCLDMAFSWFAICEYVIALSNMAYHMTVALDFPSEHLLIANGFSSSFLTSNHISQHVKHD</sequence>
<dbReference type="KEGG" id="dci:103510595"/>
<gene>
    <name evidence="4" type="primary">LOC103510595</name>
</gene>
<proteinExistence type="predicted"/>
<accession>A0A3Q0J0C5</accession>
<evidence type="ECO:0000313" key="3">
    <source>
        <dbReference type="Proteomes" id="UP000079169"/>
    </source>
</evidence>
<dbReference type="Pfam" id="PF10277">
    <property type="entry name" value="Frag1"/>
    <property type="match status" value="1"/>
</dbReference>
<feature type="transmembrane region" description="Helical" evidence="1">
    <location>
        <begin position="111"/>
        <end position="133"/>
    </location>
</feature>
<feature type="transmembrane region" description="Helical" evidence="1">
    <location>
        <begin position="77"/>
        <end position="99"/>
    </location>
</feature>
<name>A0A3Q0J0C5_DIACI</name>
<evidence type="ECO:0000256" key="1">
    <source>
        <dbReference type="SAM" id="Phobius"/>
    </source>
</evidence>
<dbReference type="Proteomes" id="UP000079169">
    <property type="component" value="Unplaced"/>
</dbReference>
<protein>
    <submittedName>
        <fullName evidence="4">Post-GPI attachment to proteins factor 2-like</fullName>
    </submittedName>
</protein>
<dbReference type="GO" id="GO:0006506">
    <property type="term" value="P:GPI anchor biosynthetic process"/>
    <property type="evidence" value="ECO:0007669"/>
    <property type="project" value="TreeGrafter"/>
</dbReference>
<dbReference type="RefSeq" id="XP_026680403.1">
    <property type="nucleotide sequence ID" value="XM_026824602.1"/>
</dbReference>
<feature type="domain" description="CWH43-like N-terminal" evidence="2">
    <location>
        <begin position="69"/>
        <end position="170"/>
    </location>
</feature>
<keyword evidence="1" id="KW-1133">Transmembrane helix</keyword>
<dbReference type="GO" id="GO:0005789">
    <property type="term" value="C:endoplasmic reticulum membrane"/>
    <property type="evidence" value="ECO:0007669"/>
    <property type="project" value="TreeGrafter"/>
</dbReference>